<evidence type="ECO:0000256" key="1">
    <source>
        <dbReference type="ARBA" id="ARBA00022737"/>
    </source>
</evidence>
<proteinExistence type="predicted"/>
<dbReference type="SUPFAM" id="SSF57414">
    <property type="entry name" value="Hairpin loop containing domain-like"/>
    <property type="match status" value="2"/>
</dbReference>
<dbReference type="InterPro" id="IPR043504">
    <property type="entry name" value="Peptidase_S1_PA_chymotrypsin"/>
</dbReference>
<protein>
    <submittedName>
        <fullName evidence="5">Serine protease</fullName>
    </submittedName>
</protein>
<dbReference type="InterPro" id="IPR000177">
    <property type="entry name" value="Apple"/>
</dbReference>
<comment type="caution">
    <text evidence="5">The sequence shown here is derived from an EMBL/GenBank/DDBJ whole genome shotgun (WGS) entry which is preliminary data.</text>
</comment>
<dbReference type="RefSeq" id="WP_116493495.1">
    <property type="nucleotide sequence ID" value="NZ_QDFR01000002.1"/>
</dbReference>
<evidence type="ECO:0000313" key="5">
    <source>
        <dbReference type="EMBL" id="PVE55367.1"/>
    </source>
</evidence>
<keyword evidence="5" id="KW-0378">Hydrolase</keyword>
<keyword evidence="5" id="KW-0645">Protease</keyword>
<dbReference type="PRINTS" id="PR00834">
    <property type="entry name" value="PROTEASES2C"/>
</dbReference>
<keyword evidence="3" id="KW-0732">Signal</keyword>
<dbReference type="CDD" id="cd01100">
    <property type="entry name" value="APPLE_Factor_XI_like"/>
    <property type="match status" value="1"/>
</dbReference>
<evidence type="ECO:0000313" key="6">
    <source>
        <dbReference type="Proteomes" id="UP000244335"/>
    </source>
</evidence>
<dbReference type="PROSITE" id="PS50948">
    <property type="entry name" value="PAN"/>
    <property type="match status" value="1"/>
</dbReference>
<dbReference type="Gene3D" id="3.50.4.10">
    <property type="entry name" value="Hepatocyte Growth Factor"/>
    <property type="match status" value="2"/>
</dbReference>
<evidence type="ECO:0000256" key="2">
    <source>
        <dbReference type="ARBA" id="ARBA00023157"/>
    </source>
</evidence>
<feature type="domain" description="Apple" evidence="4">
    <location>
        <begin position="334"/>
        <end position="403"/>
    </location>
</feature>
<keyword evidence="1" id="KW-0677">Repeat</keyword>
<dbReference type="Pfam" id="PF13365">
    <property type="entry name" value="Trypsin_2"/>
    <property type="match status" value="1"/>
</dbReference>
<dbReference type="GO" id="GO:0004252">
    <property type="term" value="F:serine-type endopeptidase activity"/>
    <property type="evidence" value="ECO:0007669"/>
    <property type="project" value="InterPro"/>
</dbReference>
<dbReference type="Proteomes" id="UP000244335">
    <property type="component" value="Unassembled WGS sequence"/>
</dbReference>
<dbReference type="GO" id="GO:0005576">
    <property type="term" value="C:extracellular region"/>
    <property type="evidence" value="ECO:0007669"/>
    <property type="project" value="InterPro"/>
</dbReference>
<dbReference type="GO" id="GO:0006508">
    <property type="term" value="P:proteolysis"/>
    <property type="evidence" value="ECO:0007669"/>
    <property type="project" value="UniProtKB-KW"/>
</dbReference>
<dbReference type="Pfam" id="PF14295">
    <property type="entry name" value="PAN_4"/>
    <property type="match status" value="1"/>
</dbReference>
<name>A0AA92HA59_RHIRH</name>
<feature type="signal peptide" evidence="3">
    <location>
        <begin position="1"/>
        <end position="23"/>
    </location>
</feature>
<dbReference type="InterPro" id="IPR003609">
    <property type="entry name" value="Pan_app"/>
</dbReference>
<dbReference type="SUPFAM" id="SSF50494">
    <property type="entry name" value="Trypsin-like serine proteases"/>
    <property type="match status" value="1"/>
</dbReference>
<accession>A0AA92HA59</accession>
<feature type="chain" id="PRO_5041665087" evidence="3">
    <location>
        <begin position="24"/>
        <end position="403"/>
    </location>
</feature>
<dbReference type="PANTHER" id="PTHR43019:SF23">
    <property type="entry name" value="PROTEASE DO-LIKE 5, CHLOROPLASTIC"/>
    <property type="match status" value="1"/>
</dbReference>
<dbReference type="Pfam" id="PF00024">
    <property type="entry name" value="PAN_1"/>
    <property type="match status" value="1"/>
</dbReference>
<sequence length="403" mass="42990">MTNWSRALCAFILACGVASNSWADDPVSSGTGFAVTSDGWLMTNAHVVHGCERVEVKGKGVAADPRVDETNDLALIRIPPSDSLTPIVFRKSPVRLGEDIVAIGYPLADILSDSVKITTGNVNALAGLRNDTRYIQISTPIQPGNSGGPVVDRDGFLLGITTATFSKKTADEIGITAQNINFAIRASVADLFMQSQSLTGSSGERAPDAQPVATADLSEKITPSVFQVLCYGKPEVQASAKVESAPASLPTPGHASTELVNARGYDAIGFDYRMLKDVSYSECNATCTDDDQCRAITYNTKHRACFLKNNVVALIRNSDAVAAYAPTMAAGVIVSDFTSYSGVDLPGGDYKRIRKSNYLECFTTCISENQCKAFSYIPKKSECWLKSSIGKPRAANGVELGLK</sequence>
<gene>
    <name evidence="5" type="ORF">DC430_09220</name>
</gene>
<dbReference type="SMART" id="SM00223">
    <property type="entry name" value="APPLE"/>
    <property type="match status" value="1"/>
</dbReference>
<evidence type="ECO:0000256" key="3">
    <source>
        <dbReference type="SAM" id="SignalP"/>
    </source>
</evidence>
<dbReference type="Gene3D" id="2.40.10.10">
    <property type="entry name" value="Trypsin-like serine proteases"/>
    <property type="match status" value="2"/>
</dbReference>
<dbReference type="InterPro" id="IPR001940">
    <property type="entry name" value="Peptidase_S1C"/>
</dbReference>
<dbReference type="EMBL" id="QDFR01000002">
    <property type="protein sequence ID" value="PVE55367.1"/>
    <property type="molecule type" value="Genomic_DNA"/>
</dbReference>
<dbReference type="InterPro" id="IPR009003">
    <property type="entry name" value="Peptidase_S1_PA"/>
</dbReference>
<dbReference type="PANTHER" id="PTHR43019">
    <property type="entry name" value="SERINE ENDOPROTEASE DEGS"/>
    <property type="match status" value="1"/>
</dbReference>
<evidence type="ECO:0000259" key="4">
    <source>
        <dbReference type="PROSITE" id="PS50948"/>
    </source>
</evidence>
<keyword evidence="2" id="KW-1015">Disulfide bond</keyword>
<dbReference type="AlphaFoldDB" id="A0AA92HA59"/>
<reference evidence="5 6" key="1">
    <citation type="submission" date="2018-04" db="EMBL/GenBank/DDBJ databases">
        <authorList>
            <person name="Hagen T."/>
        </authorList>
    </citation>
    <scope>NUCLEOTIDE SEQUENCE [LARGE SCALE GENOMIC DNA]</scope>
    <source>
        <strain evidence="5 6">TPD7009</strain>
    </source>
</reference>
<organism evidence="5 6">
    <name type="scientific">Rhizobium rhizogenes</name>
    <name type="common">Agrobacterium rhizogenes</name>
    <dbReference type="NCBI Taxonomy" id="359"/>
    <lineage>
        <taxon>Bacteria</taxon>
        <taxon>Pseudomonadati</taxon>
        <taxon>Pseudomonadota</taxon>
        <taxon>Alphaproteobacteria</taxon>
        <taxon>Hyphomicrobiales</taxon>
        <taxon>Rhizobiaceae</taxon>
        <taxon>Rhizobium/Agrobacterium group</taxon>
        <taxon>Rhizobium</taxon>
    </lineage>
</organism>